<dbReference type="PANTHER" id="PTHR46558">
    <property type="entry name" value="TRACRIPTIONAL REGULATORY PROTEIN-RELATED-RELATED"/>
    <property type="match status" value="1"/>
</dbReference>
<dbReference type="GO" id="GO:0003677">
    <property type="term" value="F:DNA binding"/>
    <property type="evidence" value="ECO:0007669"/>
    <property type="project" value="UniProtKB-KW"/>
</dbReference>
<reference evidence="3 4" key="1">
    <citation type="submission" date="2014-08" db="EMBL/GenBank/DDBJ databases">
        <title>Chaperone-usher fimbriae in a diverse selection of Gallibacterium genomes.</title>
        <authorList>
            <person name="Kudirkiene E."/>
            <person name="Bager R.J."/>
            <person name="Johnson T.J."/>
            <person name="Bojesen A.M."/>
        </authorList>
    </citation>
    <scope>NUCLEOTIDE SEQUENCE [LARGE SCALE GENOMIC DNA]</scope>
    <source>
        <strain evidence="3 4">20558/3kl.</strain>
    </source>
</reference>
<keyword evidence="1" id="KW-0238">DNA-binding</keyword>
<organism evidence="3 4">
    <name type="scientific">Gallibacterium anatis</name>
    <dbReference type="NCBI Taxonomy" id="750"/>
    <lineage>
        <taxon>Bacteria</taxon>
        <taxon>Pseudomonadati</taxon>
        <taxon>Pseudomonadota</taxon>
        <taxon>Gammaproteobacteria</taxon>
        <taxon>Pasteurellales</taxon>
        <taxon>Pasteurellaceae</taxon>
        <taxon>Gallibacterium</taxon>
    </lineage>
</organism>
<comment type="caution">
    <text evidence="3">The sequence shown here is derived from an EMBL/GenBank/DDBJ whole genome shotgun (WGS) entry which is preliminary data.</text>
</comment>
<name>A0A0A2XMV9_9PAST</name>
<dbReference type="Proteomes" id="UP000030526">
    <property type="component" value="Unassembled WGS sequence"/>
</dbReference>
<dbReference type="PANTHER" id="PTHR46558:SF4">
    <property type="entry name" value="DNA-BIDING PHAGE PROTEIN"/>
    <property type="match status" value="1"/>
</dbReference>
<dbReference type="Gene3D" id="1.10.260.40">
    <property type="entry name" value="lambda repressor-like DNA-binding domains"/>
    <property type="match status" value="1"/>
</dbReference>
<evidence type="ECO:0000313" key="3">
    <source>
        <dbReference type="EMBL" id="KGQ32005.1"/>
    </source>
</evidence>
<dbReference type="PROSITE" id="PS50943">
    <property type="entry name" value="HTH_CROC1"/>
    <property type="match status" value="1"/>
</dbReference>
<dbReference type="EMBL" id="JPXS01000026">
    <property type="protein sequence ID" value="KGQ32005.1"/>
    <property type="molecule type" value="Genomic_DNA"/>
</dbReference>
<dbReference type="InterPro" id="IPR001387">
    <property type="entry name" value="Cro/C1-type_HTH"/>
</dbReference>
<gene>
    <name evidence="3" type="ORF">JP32_05795</name>
</gene>
<dbReference type="SMART" id="SM00530">
    <property type="entry name" value="HTH_XRE"/>
    <property type="match status" value="1"/>
</dbReference>
<evidence type="ECO:0000256" key="1">
    <source>
        <dbReference type="ARBA" id="ARBA00023125"/>
    </source>
</evidence>
<sequence length="136" mass="15882">MKLNQKIRAAREMNHWTQEDMAEKLDMSVNGYAKIERGESKLSLEKLEQIANIFNMDALEFLNATNKGVYFLHNDSVNNNTVYYGQADESLLIEFEKLKLSLQHKDELLRYKDELLSQKQQENDSLKEIISLLKAQ</sequence>
<dbReference type="InterPro" id="IPR010982">
    <property type="entry name" value="Lambda_DNA-bd_dom_sf"/>
</dbReference>
<dbReference type="RefSeq" id="WP_039083996.1">
    <property type="nucleotide sequence ID" value="NZ_JPXS01000026.1"/>
</dbReference>
<dbReference type="SUPFAM" id="SSF47413">
    <property type="entry name" value="lambda repressor-like DNA-binding domains"/>
    <property type="match status" value="1"/>
</dbReference>
<feature type="domain" description="HTH cro/C1-type" evidence="2">
    <location>
        <begin position="7"/>
        <end position="61"/>
    </location>
</feature>
<evidence type="ECO:0000313" key="4">
    <source>
        <dbReference type="Proteomes" id="UP000030526"/>
    </source>
</evidence>
<dbReference type="CDD" id="cd00093">
    <property type="entry name" value="HTH_XRE"/>
    <property type="match status" value="1"/>
</dbReference>
<evidence type="ECO:0000259" key="2">
    <source>
        <dbReference type="PROSITE" id="PS50943"/>
    </source>
</evidence>
<dbReference type="AlphaFoldDB" id="A0A0A2XMV9"/>
<dbReference type="Pfam" id="PF01381">
    <property type="entry name" value="HTH_3"/>
    <property type="match status" value="1"/>
</dbReference>
<proteinExistence type="predicted"/>
<accession>A0A0A2XMV9</accession>
<protein>
    <submittedName>
        <fullName evidence="3">Transcriptional regulator</fullName>
    </submittedName>
</protein>